<evidence type="ECO:0000313" key="1">
    <source>
        <dbReference type="EMBL" id="PVU93101.1"/>
    </source>
</evidence>
<sequence>MPNVPVAIPSAAAEVPLTPAKRTRLEYSTVAKTAKCGKSAAMVRLRQELSLTDLNIKTAVARTRAFGKWASLRTWISDLIKCPYKHRCDTWVSGCARWIKKYNGNISKIKNTIETLNNRQKKNDKSQISKWIADTEAGTSCNWMGLELVYPELKTHINYVFKIRNGTYWTARRYAKSGFIEKCPFCRNIAPKTIEHMLLESTKPPLLPASISMRLVGKLLGEKLKLSSTRICKDPTVLCVKTTLATAKFLNAIALPRYLMLNSIRLAPISPNQCPLGTETLVSQRRVNR</sequence>
<organism evidence="1 2">
    <name type="scientific">Smittium simulii</name>
    <dbReference type="NCBI Taxonomy" id="133385"/>
    <lineage>
        <taxon>Eukaryota</taxon>
        <taxon>Fungi</taxon>
        <taxon>Fungi incertae sedis</taxon>
        <taxon>Zoopagomycota</taxon>
        <taxon>Kickxellomycotina</taxon>
        <taxon>Harpellomycetes</taxon>
        <taxon>Harpellales</taxon>
        <taxon>Legeriomycetaceae</taxon>
        <taxon>Smittium</taxon>
    </lineage>
</organism>
<evidence type="ECO:0000313" key="2">
    <source>
        <dbReference type="Proteomes" id="UP000245383"/>
    </source>
</evidence>
<keyword evidence="2" id="KW-1185">Reference proteome</keyword>
<proteinExistence type="predicted"/>
<dbReference type="EMBL" id="MBFR01000139">
    <property type="protein sequence ID" value="PVU93101.1"/>
    <property type="molecule type" value="Genomic_DNA"/>
</dbReference>
<dbReference type="STRING" id="133385.A0A2T9YL93"/>
<name>A0A2T9YL93_9FUNG</name>
<dbReference type="AlphaFoldDB" id="A0A2T9YL93"/>
<accession>A0A2T9YL93</accession>
<dbReference type="Proteomes" id="UP000245383">
    <property type="component" value="Unassembled WGS sequence"/>
</dbReference>
<protein>
    <submittedName>
        <fullName evidence="1">Uncharacterized protein</fullName>
    </submittedName>
</protein>
<reference evidence="1 2" key="1">
    <citation type="journal article" date="2018" name="MBio">
        <title>Comparative Genomics Reveals the Core Gene Toolbox for the Fungus-Insect Symbiosis.</title>
        <authorList>
            <person name="Wang Y."/>
            <person name="Stata M."/>
            <person name="Wang W."/>
            <person name="Stajich J.E."/>
            <person name="White M.M."/>
            <person name="Moncalvo J.M."/>
        </authorList>
    </citation>
    <scope>NUCLEOTIDE SEQUENCE [LARGE SCALE GENOMIC DNA]</scope>
    <source>
        <strain evidence="1 2">SWE-8-4</strain>
    </source>
</reference>
<gene>
    <name evidence="1" type="ORF">BB561_003469</name>
</gene>
<comment type="caution">
    <text evidence="1">The sequence shown here is derived from an EMBL/GenBank/DDBJ whole genome shotgun (WGS) entry which is preliminary data.</text>
</comment>
<dbReference type="OrthoDB" id="2674711at2759"/>